<proteinExistence type="predicted"/>
<dbReference type="EMBL" id="LJIW01000002">
    <property type="protein sequence ID" value="PNG92380.1"/>
    <property type="molecule type" value="Genomic_DNA"/>
</dbReference>
<comment type="caution">
    <text evidence="1">The sequence shown here is derived from an EMBL/GenBank/DDBJ whole genome shotgun (WGS) entry which is preliminary data.</text>
</comment>
<protein>
    <submittedName>
        <fullName evidence="1">Uncharacterized protein</fullName>
    </submittedName>
</protein>
<sequence>MAGAGDSAGRPAEITTPVGVQVRQDNPLGLRQGVAQAKDVYGEQADIFVRVPSDAELKTGDGAHGHARTAVR</sequence>
<evidence type="ECO:0000313" key="2">
    <source>
        <dbReference type="Proteomes" id="UP000236520"/>
    </source>
</evidence>
<dbReference type="AlphaFoldDB" id="A0A2J7YWH8"/>
<name>A0A2J7YWH8_STRMQ</name>
<dbReference type="Proteomes" id="UP000236520">
    <property type="component" value="Unassembled WGS sequence"/>
</dbReference>
<accession>A0A2J7YWH8</accession>
<keyword evidence="2" id="KW-1185">Reference proteome</keyword>
<dbReference type="RefSeq" id="WP_102937113.1">
    <property type="nucleotide sequence ID" value="NZ_LJIW01000002.1"/>
</dbReference>
<gene>
    <name evidence="1" type="ORF">SMF913_27845</name>
</gene>
<evidence type="ECO:0000313" key="1">
    <source>
        <dbReference type="EMBL" id="PNG92380.1"/>
    </source>
</evidence>
<reference evidence="1 2" key="1">
    <citation type="submission" date="2015-09" db="EMBL/GenBank/DDBJ databases">
        <title>Genome sequence, genome mining and natural product profiling of a biocontrol bacterium Streptomyces malaysiensis F913.</title>
        <authorList>
            <person name="Xu Y."/>
            <person name="Wei J."/>
            <person name="Xie J."/>
            <person name="Li T."/>
            <person name="Zhou Z."/>
        </authorList>
    </citation>
    <scope>NUCLEOTIDE SEQUENCE [LARGE SCALE GENOMIC DNA]</scope>
    <source>
        <strain evidence="1 2">F913</strain>
    </source>
</reference>
<organism evidence="1 2">
    <name type="scientific">Streptomyces malaysiensis</name>
    <dbReference type="NCBI Taxonomy" id="92644"/>
    <lineage>
        <taxon>Bacteria</taxon>
        <taxon>Bacillati</taxon>
        <taxon>Actinomycetota</taxon>
        <taxon>Actinomycetes</taxon>
        <taxon>Kitasatosporales</taxon>
        <taxon>Streptomycetaceae</taxon>
        <taxon>Streptomyces</taxon>
        <taxon>Streptomyces violaceusniger group</taxon>
    </lineage>
</organism>